<dbReference type="STRING" id="269621.A0A238FC42"/>
<dbReference type="EMBL" id="FMSP01000005">
    <property type="protein sequence ID" value="SCV69671.1"/>
    <property type="molecule type" value="Genomic_DNA"/>
</dbReference>
<evidence type="ECO:0000256" key="8">
    <source>
        <dbReference type="SAM" id="MobiDB-lite"/>
    </source>
</evidence>
<dbReference type="InterPro" id="IPR006131">
    <property type="entry name" value="Asp_carbamoyltransf_Asp/Orn-bd"/>
</dbReference>
<dbReference type="GO" id="GO:0016597">
    <property type="term" value="F:amino acid binding"/>
    <property type="evidence" value="ECO:0007669"/>
    <property type="project" value="InterPro"/>
</dbReference>
<dbReference type="PRINTS" id="PR00102">
    <property type="entry name" value="OTCASE"/>
</dbReference>
<accession>A0A238FC42</accession>
<dbReference type="PRINTS" id="PR00100">
    <property type="entry name" value="AOTCASE"/>
</dbReference>
<dbReference type="Pfam" id="PF02729">
    <property type="entry name" value="OTCace_N"/>
    <property type="match status" value="1"/>
</dbReference>
<evidence type="ECO:0000256" key="6">
    <source>
        <dbReference type="ARBA" id="ARBA00022679"/>
    </source>
</evidence>
<evidence type="ECO:0000259" key="10">
    <source>
        <dbReference type="Pfam" id="PF02729"/>
    </source>
</evidence>
<dbReference type="Proteomes" id="UP000198372">
    <property type="component" value="Unassembled WGS sequence"/>
</dbReference>
<dbReference type="NCBIfam" id="TIGR00658">
    <property type="entry name" value="orni_carb_tr"/>
    <property type="match status" value="1"/>
</dbReference>
<comment type="similarity">
    <text evidence="2">Belongs to the aspartate/ornithine carbamoyltransferase superfamily. OTCase family.</text>
</comment>
<proteinExistence type="inferred from homology"/>
<dbReference type="AlphaFoldDB" id="A0A238FC42"/>
<dbReference type="EC" id="2.1.3.3" evidence="3"/>
<dbReference type="InterPro" id="IPR006130">
    <property type="entry name" value="Asp/Orn_carbamoylTrfase"/>
</dbReference>
<keyword evidence="6 7" id="KW-0808">Transferase</keyword>
<dbReference type="InterPro" id="IPR002292">
    <property type="entry name" value="Orn/put_carbamltrans"/>
</dbReference>
<keyword evidence="12" id="KW-1185">Reference proteome</keyword>
<evidence type="ECO:0000313" key="12">
    <source>
        <dbReference type="Proteomes" id="UP000198372"/>
    </source>
</evidence>
<dbReference type="PANTHER" id="PTHR45753:SF3">
    <property type="entry name" value="ORNITHINE TRANSCARBAMYLASE, MITOCHONDRIAL"/>
    <property type="match status" value="1"/>
</dbReference>
<protein>
    <recommendedName>
        <fullName evidence="3">ornithine carbamoyltransferase</fullName>
        <ecNumber evidence="3">2.1.3.3</ecNumber>
    </recommendedName>
</protein>
<dbReference type="SUPFAM" id="SSF53671">
    <property type="entry name" value="Aspartate/ornithine carbamoyltransferase"/>
    <property type="match status" value="1"/>
</dbReference>
<evidence type="ECO:0000259" key="9">
    <source>
        <dbReference type="Pfam" id="PF00185"/>
    </source>
</evidence>
<dbReference type="GO" id="GO:0004585">
    <property type="term" value="F:ornithine carbamoyltransferase activity"/>
    <property type="evidence" value="ECO:0007669"/>
    <property type="project" value="UniProtKB-EC"/>
</dbReference>
<organism evidence="11 12">
    <name type="scientific">Microbotryum intermedium</name>
    <dbReference type="NCBI Taxonomy" id="269621"/>
    <lineage>
        <taxon>Eukaryota</taxon>
        <taxon>Fungi</taxon>
        <taxon>Dikarya</taxon>
        <taxon>Basidiomycota</taxon>
        <taxon>Pucciniomycotina</taxon>
        <taxon>Microbotryomycetes</taxon>
        <taxon>Microbotryales</taxon>
        <taxon>Microbotryaceae</taxon>
        <taxon>Microbotryum</taxon>
    </lineage>
</organism>
<dbReference type="GO" id="GO:0005739">
    <property type="term" value="C:mitochondrion"/>
    <property type="evidence" value="ECO:0007669"/>
    <property type="project" value="TreeGrafter"/>
</dbReference>
<evidence type="ECO:0000256" key="1">
    <source>
        <dbReference type="ARBA" id="ARBA00004975"/>
    </source>
</evidence>
<evidence type="ECO:0000256" key="2">
    <source>
        <dbReference type="ARBA" id="ARBA00007805"/>
    </source>
</evidence>
<evidence type="ECO:0000256" key="4">
    <source>
        <dbReference type="ARBA" id="ARBA00022571"/>
    </source>
</evidence>
<name>A0A238FC42_9BASI</name>
<dbReference type="NCBIfam" id="NF001986">
    <property type="entry name" value="PRK00779.1"/>
    <property type="match status" value="1"/>
</dbReference>
<dbReference type="Gene3D" id="3.40.50.1370">
    <property type="entry name" value="Aspartate/ornithine carbamoyltransferase"/>
    <property type="match status" value="2"/>
</dbReference>
<dbReference type="GO" id="GO:0042450">
    <property type="term" value="P:L-arginine biosynthetic process via ornithine"/>
    <property type="evidence" value="ECO:0007669"/>
    <property type="project" value="TreeGrafter"/>
</dbReference>
<keyword evidence="4" id="KW-0055">Arginine biosynthesis</keyword>
<dbReference type="PANTHER" id="PTHR45753">
    <property type="entry name" value="ORNITHINE CARBAMOYLTRANSFERASE, MITOCHONDRIAL"/>
    <property type="match status" value="1"/>
</dbReference>
<feature type="domain" description="Aspartate/ornithine carbamoyltransferase Asp/Orn-binding" evidence="9">
    <location>
        <begin position="247"/>
        <end position="404"/>
    </location>
</feature>
<dbReference type="InterPro" id="IPR006132">
    <property type="entry name" value="Asp/Orn_carbamoyltranf_P-bd"/>
</dbReference>
<gene>
    <name evidence="11" type="ORF">BQ2448_1065</name>
</gene>
<feature type="region of interest" description="Disordered" evidence="8">
    <location>
        <begin position="85"/>
        <end position="115"/>
    </location>
</feature>
<sequence length="412" mass="44599">MLSTQLVRHSKSLLAARPQALLVHGHRCISTAPAPTLHPSESGLRPPHLLTLADLSVGQIQSLISSAIAFKKHYKKNAIPLAGRIEAPSSSSSSSSSSSPSSSSPIDAYGTGGNKEIEPSRISLAEKSLDHKTVALIFSKRSTRTRVASESAVHMLGGHPMFLGSGDIQLGVNESLYDTSRVVSSMVDGIMARVGHHSEVETLAANSSVPVINALSHLYHPTQILADLQTLLELHGPFSPYLSSLSGLTVAWIGDSNNILNEMMVTYPRLGINLQIATPKGYELEAEVLARVKSGLEGSVSGGHGKLVHTHSPEEALKNADVVVTDTWISMGQEEEAAKRLKDFEGYQITNELLKRGGANKDAVFMHCLPRHEYEVDDEVFYGPKSIVFQEAENRKWTILAVFDAFIGKWKV</sequence>
<dbReference type="OrthoDB" id="10252326at2759"/>
<dbReference type="PROSITE" id="PS00097">
    <property type="entry name" value="CARBAMOYLTRANSFERASE"/>
    <property type="match status" value="1"/>
</dbReference>
<evidence type="ECO:0000313" key="11">
    <source>
        <dbReference type="EMBL" id="SCV69671.1"/>
    </source>
</evidence>
<feature type="compositionally biased region" description="Low complexity" evidence="8">
    <location>
        <begin position="88"/>
        <end position="105"/>
    </location>
</feature>
<evidence type="ECO:0000256" key="7">
    <source>
        <dbReference type="RuleBase" id="RU003634"/>
    </source>
</evidence>
<evidence type="ECO:0000256" key="5">
    <source>
        <dbReference type="ARBA" id="ARBA00022605"/>
    </source>
</evidence>
<evidence type="ECO:0000256" key="3">
    <source>
        <dbReference type="ARBA" id="ARBA00013007"/>
    </source>
</evidence>
<comment type="pathway">
    <text evidence="1">Amino-acid biosynthesis; L-arginine biosynthesis; L-arginine from L-ornithine and carbamoyl phosphate: step 1/3.</text>
</comment>
<keyword evidence="5" id="KW-0028">Amino-acid biosynthesis</keyword>
<dbReference type="Pfam" id="PF00185">
    <property type="entry name" value="OTCace"/>
    <property type="match status" value="1"/>
</dbReference>
<dbReference type="InterPro" id="IPR036901">
    <property type="entry name" value="Asp/Orn_carbamoylTrfase_sf"/>
</dbReference>
<dbReference type="FunFam" id="3.40.50.1370:FF:000009">
    <property type="entry name" value="Ornithine carbamoyltransferase, mitochondrial"/>
    <property type="match status" value="1"/>
</dbReference>
<feature type="domain" description="Aspartate/ornithine carbamoyltransferase carbamoyl-P binding" evidence="10">
    <location>
        <begin position="125"/>
        <end position="233"/>
    </location>
</feature>
<dbReference type="GO" id="GO:0019240">
    <property type="term" value="P:citrulline biosynthetic process"/>
    <property type="evidence" value="ECO:0007669"/>
    <property type="project" value="TreeGrafter"/>
</dbReference>
<reference evidence="12" key="1">
    <citation type="submission" date="2016-09" db="EMBL/GenBank/DDBJ databases">
        <authorList>
            <person name="Jeantristanb JTB J.-T."/>
            <person name="Ricardo R."/>
        </authorList>
    </citation>
    <scope>NUCLEOTIDE SEQUENCE [LARGE SCALE GENOMIC DNA]</scope>
</reference>